<feature type="compositionally biased region" description="Basic and acidic residues" evidence="1">
    <location>
        <begin position="107"/>
        <end position="121"/>
    </location>
</feature>
<dbReference type="OMA" id="WHNSERI"/>
<organism evidence="2 3">
    <name type="scientific">Vitrella brassicaformis (strain CCMP3155)</name>
    <dbReference type="NCBI Taxonomy" id="1169540"/>
    <lineage>
        <taxon>Eukaryota</taxon>
        <taxon>Sar</taxon>
        <taxon>Alveolata</taxon>
        <taxon>Colpodellida</taxon>
        <taxon>Vitrellaceae</taxon>
        <taxon>Vitrella</taxon>
    </lineage>
</organism>
<keyword evidence="3" id="KW-1185">Reference proteome</keyword>
<feature type="region of interest" description="Disordered" evidence="1">
    <location>
        <begin position="443"/>
        <end position="465"/>
    </location>
</feature>
<dbReference type="VEuPathDB" id="CryptoDB:Vbra_14789"/>
<evidence type="ECO:0000313" key="3">
    <source>
        <dbReference type="Proteomes" id="UP000041254"/>
    </source>
</evidence>
<dbReference type="EMBL" id="CDMY01000393">
    <property type="protein sequence ID" value="CEM09116.1"/>
    <property type="molecule type" value="Genomic_DNA"/>
</dbReference>
<feature type="compositionally biased region" description="Basic and acidic residues" evidence="1">
    <location>
        <begin position="57"/>
        <end position="71"/>
    </location>
</feature>
<dbReference type="InParanoid" id="A0A0G4FA01"/>
<feature type="compositionally biased region" description="Pro residues" evidence="1">
    <location>
        <begin position="267"/>
        <end position="284"/>
    </location>
</feature>
<evidence type="ECO:0000313" key="2">
    <source>
        <dbReference type="EMBL" id="CEM09116.1"/>
    </source>
</evidence>
<feature type="compositionally biased region" description="Basic and acidic residues" evidence="1">
    <location>
        <begin position="214"/>
        <end position="228"/>
    </location>
</feature>
<name>A0A0G4FA01_VITBC</name>
<feature type="compositionally biased region" description="Low complexity" evidence="1">
    <location>
        <begin position="353"/>
        <end position="363"/>
    </location>
</feature>
<feature type="region of interest" description="Disordered" evidence="1">
    <location>
        <begin position="346"/>
        <end position="431"/>
    </location>
</feature>
<dbReference type="AlphaFoldDB" id="A0A0G4FA01"/>
<feature type="compositionally biased region" description="Low complexity" evidence="1">
    <location>
        <begin position="371"/>
        <end position="396"/>
    </location>
</feature>
<accession>A0A0G4FA01</accession>
<dbReference type="Proteomes" id="UP000041254">
    <property type="component" value="Unassembled WGS sequence"/>
</dbReference>
<feature type="region of interest" description="Disordered" evidence="1">
    <location>
        <begin position="1"/>
        <end position="133"/>
    </location>
</feature>
<gene>
    <name evidence="2" type="ORF">Vbra_14789</name>
</gene>
<feature type="compositionally biased region" description="Basic and acidic residues" evidence="1">
    <location>
        <begin position="12"/>
        <end position="24"/>
    </location>
</feature>
<reference evidence="2 3" key="1">
    <citation type="submission" date="2014-11" db="EMBL/GenBank/DDBJ databases">
        <authorList>
            <person name="Zhu J."/>
            <person name="Qi W."/>
            <person name="Song R."/>
        </authorList>
    </citation>
    <scope>NUCLEOTIDE SEQUENCE [LARGE SCALE GENOMIC DNA]</scope>
</reference>
<feature type="compositionally biased region" description="Low complexity" evidence="1">
    <location>
        <begin position="244"/>
        <end position="266"/>
    </location>
</feature>
<sequence length="602" mass="64942">MGCCCARLGHGPADEEARRRRLAEESATGEVAAAQTSAMGEEATTDNTNTNTQGAAPEREATMEMGAHRDEEGEGGDGQGTAVQQEAGHQREMDRSMSTLVPAIELTLERERDRDREREAMPVRPRGTPTREGQELLALSGTEGEDMLAAAAETASSFVSKAIDNSLQFLDDTDEAIEGKKKCRTAVQLAVDGYRQQIDDMRATKGGYRKKREAIREREQRMRERQVEIDALDKDIQLLQARITARPQSPSQSPRQSPSQSAGQSPTQPPAQPTPDTTPRPPTRAPQGRRQSKSAAAAAAEEAMDEAARADRQQATDDALLFFMLDGHLVPQEDEERLRPRYEAITRGRRETAPGAGADVAPDVAPPPSQDTPTTPDAAASVAAAVAAPSQPADEPSSGDEGGDDLGDEEDLRRPVRARRGAAGERKGGVRLYQPVGSSIWRPRPVTDFPSPSGRRGATMTRSRAPCGCCPPPTAGGGVPMRRDVVQVQQVYLDRILADVERAADAPSPSSSSSAPPDPHITFVLDNDHGRFITGLQHAIGQARTADGDWTGAGEDVGCMWGDVVVKVDGRLVGGREWYQGKLIDSVHCRDLCVFWLSRVDR</sequence>
<feature type="compositionally biased region" description="Acidic residues" evidence="1">
    <location>
        <begin position="397"/>
        <end position="410"/>
    </location>
</feature>
<proteinExistence type="predicted"/>
<feature type="region of interest" description="Disordered" evidence="1">
    <location>
        <begin position="244"/>
        <end position="312"/>
    </location>
</feature>
<evidence type="ECO:0000256" key="1">
    <source>
        <dbReference type="SAM" id="MobiDB-lite"/>
    </source>
</evidence>
<protein>
    <submittedName>
        <fullName evidence="2">Uncharacterized protein</fullName>
    </submittedName>
</protein>
<feature type="region of interest" description="Disordered" evidence="1">
    <location>
        <begin position="203"/>
        <end position="228"/>
    </location>
</feature>
<feature type="compositionally biased region" description="Low complexity" evidence="1">
    <location>
        <begin position="285"/>
        <end position="301"/>
    </location>
</feature>